<feature type="transmembrane region" description="Helical" evidence="11">
    <location>
        <begin position="12"/>
        <end position="39"/>
    </location>
</feature>
<evidence type="ECO:0000256" key="1">
    <source>
        <dbReference type="ARBA" id="ARBA00004651"/>
    </source>
</evidence>
<dbReference type="GO" id="GO:0005886">
    <property type="term" value="C:plasma membrane"/>
    <property type="evidence" value="ECO:0007669"/>
    <property type="project" value="UniProtKB-SubCell"/>
</dbReference>
<feature type="domain" description="ABC3 transporter permease C-terminal" evidence="12">
    <location>
        <begin position="168"/>
        <end position="289"/>
    </location>
</feature>
<dbReference type="PIRSF" id="PIRSF003097">
    <property type="entry name" value="FtsX"/>
    <property type="match status" value="1"/>
</dbReference>
<keyword evidence="7 11" id="KW-1133">Transmembrane helix</keyword>
<dbReference type="InterPro" id="IPR003838">
    <property type="entry name" value="ABC3_permease_C"/>
</dbReference>
<dbReference type="AlphaFoldDB" id="I5AVY2"/>
<keyword evidence="9 10" id="KW-0131">Cell cycle</keyword>
<dbReference type="Pfam" id="PF18075">
    <property type="entry name" value="FtsX_ECD"/>
    <property type="match status" value="1"/>
</dbReference>
<feature type="domain" description="FtsX extracellular" evidence="13">
    <location>
        <begin position="46"/>
        <end position="145"/>
    </location>
</feature>
<dbReference type="PROSITE" id="PS51257">
    <property type="entry name" value="PROKAR_LIPOPROTEIN"/>
    <property type="match status" value="1"/>
</dbReference>
<dbReference type="HOGENOM" id="CLU_073546_2_0_9"/>
<feature type="transmembrane region" description="Helical" evidence="11">
    <location>
        <begin position="263"/>
        <end position="287"/>
    </location>
</feature>
<comment type="function">
    <text evidence="10">Part of the ABC transporter FtsEX involved in asymmetric cellular division facilitating the initiation of sporulation.</text>
</comment>
<name>I5AVY2_EUBC6</name>
<evidence type="ECO:0000256" key="2">
    <source>
        <dbReference type="ARBA" id="ARBA00007379"/>
    </source>
</evidence>
<keyword evidence="4 10" id="KW-1003">Cell membrane</keyword>
<evidence type="ECO:0000313" key="14">
    <source>
        <dbReference type="EMBL" id="EIM57955.1"/>
    </source>
</evidence>
<evidence type="ECO:0000256" key="8">
    <source>
        <dbReference type="ARBA" id="ARBA00023136"/>
    </source>
</evidence>
<evidence type="ECO:0000256" key="11">
    <source>
        <dbReference type="SAM" id="Phobius"/>
    </source>
</evidence>
<organism evidence="14 15">
    <name type="scientific">Eubacterium cellulosolvens (strain ATCC 43171 / JCM 9499 / 6)</name>
    <name type="common">Cillobacterium cellulosolvens</name>
    <dbReference type="NCBI Taxonomy" id="633697"/>
    <lineage>
        <taxon>Bacteria</taxon>
        <taxon>Bacillati</taxon>
        <taxon>Bacillota</taxon>
        <taxon>Clostridia</taxon>
        <taxon>Eubacteriales</taxon>
        <taxon>Eubacteriaceae</taxon>
        <taxon>Eubacterium</taxon>
    </lineage>
</organism>
<dbReference type="Proteomes" id="UP000005753">
    <property type="component" value="Chromosome"/>
</dbReference>
<evidence type="ECO:0000256" key="10">
    <source>
        <dbReference type="PIRNR" id="PIRNR003097"/>
    </source>
</evidence>
<evidence type="ECO:0000256" key="3">
    <source>
        <dbReference type="ARBA" id="ARBA00021907"/>
    </source>
</evidence>
<dbReference type="Pfam" id="PF02687">
    <property type="entry name" value="FtsX"/>
    <property type="match status" value="1"/>
</dbReference>
<reference evidence="14 15" key="2">
    <citation type="submission" date="2012-02" db="EMBL/GenBank/DDBJ databases">
        <title>Improved High-Quality Draft sequence of Eubacterium cellulosolvens 6.</title>
        <authorList>
            <consortium name="US DOE Joint Genome Institute"/>
            <person name="Lucas S."/>
            <person name="Han J."/>
            <person name="Lapidus A."/>
            <person name="Cheng J.-F."/>
            <person name="Goodwin L."/>
            <person name="Pitluck S."/>
            <person name="Peters L."/>
            <person name="Mikhailova N."/>
            <person name="Gu W."/>
            <person name="Detter J.C."/>
            <person name="Han C."/>
            <person name="Tapia R."/>
            <person name="Land M."/>
            <person name="Hauser L."/>
            <person name="Kyrpides N."/>
            <person name="Ivanova N."/>
            <person name="Pagani I."/>
            <person name="Johnson E."/>
            <person name="Mukhopadhyay B."/>
            <person name="Anderson I."/>
            <person name="Woyke T."/>
        </authorList>
    </citation>
    <scope>NUCLEOTIDE SEQUENCE [LARGE SCALE GENOMIC DNA]</scope>
    <source>
        <strain evidence="14 15">6</strain>
    </source>
</reference>
<dbReference type="InterPro" id="IPR040690">
    <property type="entry name" value="FtsX_ECD"/>
</dbReference>
<keyword evidence="15" id="KW-1185">Reference proteome</keyword>
<evidence type="ECO:0000256" key="4">
    <source>
        <dbReference type="ARBA" id="ARBA00022475"/>
    </source>
</evidence>
<evidence type="ECO:0000259" key="13">
    <source>
        <dbReference type="Pfam" id="PF18075"/>
    </source>
</evidence>
<feature type="transmembrane region" description="Helical" evidence="11">
    <location>
        <begin position="161"/>
        <end position="191"/>
    </location>
</feature>
<reference evidence="14 15" key="1">
    <citation type="submission" date="2010-08" db="EMBL/GenBank/DDBJ databases">
        <authorList>
            <consortium name="US DOE Joint Genome Institute (JGI-PGF)"/>
            <person name="Lucas S."/>
            <person name="Copeland A."/>
            <person name="Lapidus A."/>
            <person name="Cheng J.-F."/>
            <person name="Bruce D."/>
            <person name="Goodwin L."/>
            <person name="Pitluck S."/>
            <person name="Land M.L."/>
            <person name="Hauser L."/>
            <person name="Chang Y.-J."/>
            <person name="Anderson I.J."/>
            <person name="Johnson E."/>
            <person name="Mulhopadhyay B."/>
            <person name="Kyrpides N."/>
            <person name="Woyke T.J."/>
        </authorList>
    </citation>
    <scope>NUCLEOTIDE SEQUENCE [LARGE SCALE GENOMIC DNA]</scope>
    <source>
        <strain evidence="14 15">6</strain>
    </source>
</reference>
<evidence type="ECO:0000256" key="7">
    <source>
        <dbReference type="ARBA" id="ARBA00022989"/>
    </source>
</evidence>
<dbReference type="PANTHER" id="PTHR47755:SF1">
    <property type="entry name" value="CELL DIVISION PROTEIN FTSX"/>
    <property type="match status" value="1"/>
</dbReference>
<dbReference type="EMBL" id="CM001487">
    <property type="protein sequence ID" value="EIM57955.1"/>
    <property type="molecule type" value="Genomic_DNA"/>
</dbReference>
<evidence type="ECO:0000259" key="12">
    <source>
        <dbReference type="Pfam" id="PF02687"/>
    </source>
</evidence>
<evidence type="ECO:0000256" key="9">
    <source>
        <dbReference type="ARBA" id="ARBA00023306"/>
    </source>
</evidence>
<protein>
    <recommendedName>
        <fullName evidence="3 10">Cell division protein FtsX</fullName>
    </recommendedName>
</protein>
<keyword evidence="6 11" id="KW-0812">Transmembrane</keyword>
<feature type="transmembrane region" description="Helical" evidence="11">
    <location>
        <begin position="211"/>
        <end position="236"/>
    </location>
</feature>
<dbReference type="GO" id="GO:0051301">
    <property type="term" value="P:cell division"/>
    <property type="evidence" value="ECO:0007669"/>
    <property type="project" value="UniProtKB-KW"/>
</dbReference>
<dbReference type="PANTHER" id="PTHR47755">
    <property type="entry name" value="CELL DIVISION PROTEIN FTSX"/>
    <property type="match status" value="1"/>
</dbReference>
<evidence type="ECO:0000313" key="15">
    <source>
        <dbReference type="Proteomes" id="UP000005753"/>
    </source>
</evidence>
<evidence type="ECO:0000256" key="6">
    <source>
        <dbReference type="ARBA" id="ARBA00022692"/>
    </source>
</evidence>
<dbReference type="eggNOG" id="COG2177">
    <property type="taxonomic scope" value="Bacteria"/>
</dbReference>
<keyword evidence="8 10" id="KW-0472">Membrane</keyword>
<comment type="subcellular location">
    <subcellularLocation>
        <location evidence="1">Cell membrane</location>
        <topology evidence="1">Multi-pass membrane protein</topology>
    </subcellularLocation>
</comment>
<sequence>MKNIVRNKMFSLASIATMAACIFIFGVFFSIVLNFSYILRNVETNVGITVFFDNGLDQASIEMIGADISSQTDMVKKIRYVSADQAWESFSARYFKGNEQAAEGWKNNNDNPLANSAHFEVYPNSIEQQDKLVSYIEGLDGVRQVNQSRQASSTLSSMNKLIATISVIIILILLVVSAFLINTTVTTGINVRREEIGIMKLIGATNSFVRLPFVLEGILIGLIGAAIPLIIIYFVYNSAVNYILQRFEVLNNFLNGLLPVNSVYGLLLPIGLLLGVGIALIGSMIAIHKHLNV</sequence>
<accession>I5AVY2</accession>
<dbReference type="Gene3D" id="3.30.70.3040">
    <property type="match status" value="1"/>
</dbReference>
<keyword evidence="5 10" id="KW-0132">Cell division</keyword>
<gene>
    <name evidence="14" type="ORF">EubceDRAFT1_2195</name>
</gene>
<dbReference type="STRING" id="633697.EubceDRAFT1_2195"/>
<proteinExistence type="inferred from homology"/>
<evidence type="ECO:0000256" key="5">
    <source>
        <dbReference type="ARBA" id="ARBA00022618"/>
    </source>
</evidence>
<comment type="similarity">
    <text evidence="2 10">Belongs to the ABC-4 integral membrane protein family. FtsX subfamily.</text>
</comment>
<dbReference type="InterPro" id="IPR004513">
    <property type="entry name" value="FtsX"/>
</dbReference>